<dbReference type="EMBL" id="GBXM01048430">
    <property type="protein sequence ID" value="JAH60147.1"/>
    <property type="molecule type" value="Transcribed_RNA"/>
</dbReference>
<reference evidence="1" key="1">
    <citation type="submission" date="2014-11" db="EMBL/GenBank/DDBJ databases">
        <authorList>
            <person name="Amaro Gonzalez C."/>
        </authorList>
    </citation>
    <scope>NUCLEOTIDE SEQUENCE</scope>
</reference>
<name>A0A0E9U322_ANGAN</name>
<protein>
    <submittedName>
        <fullName evidence="1">Uncharacterized protein</fullName>
    </submittedName>
</protein>
<evidence type="ECO:0000313" key="1">
    <source>
        <dbReference type="EMBL" id="JAH60147.1"/>
    </source>
</evidence>
<reference evidence="1" key="2">
    <citation type="journal article" date="2015" name="Fish Shellfish Immunol.">
        <title>Early steps in the European eel (Anguilla anguilla)-Vibrio vulnificus interaction in the gills: Role of the RtxA13 toxin.</title>
        <authorList>
            <person name="Callol A."/>
            <person name="Pajuelo D."/>
            <person name="Ebbesson L."/>
            <person name="Teles M."/>
            <person name="MacKenzie S."/>
            <person name="Amaro C."/>
        </authorList>
    </citation>
    <scope>NUCLEOTIDE SEQUENCE</scope>
</reference>
<accession>A0A0E9U322</accession>
<dbReference type="AlphaFoldDB" id="A0A0E9U322"/>
<organism evidence="1">
    <name type="scientific">Anguilla anguilla</name>
    <name type="common">European freshwater eel</name>
    <name type="synonym">Muraena anguilla</name>
    <dbReference type="NCBI Taxonomy" id="7936"/>
    <lineage>
        <taxon>Eukaryota</taxon>
        <taxon>Metazoa</taxon>
        <taxon>Chordata</taxon>
        <taxon>Craniata</taxon>
        <taxon>Vertebrata</taxon>
        <taxon>Euteleostomi</taxon>
        <taxon>Actinopterygii</taxon>
        <taxon>Neopterygii</taxon>
        <taxon>Teleostei</taxon>
        <taxon>Anguilliformes</taxon>
        <taxon>Anguillidae</taxon>
        <taxon>Anguilla</taxon>
    </lineage>
</organism>
<sequence length="31" mass="3549">MPQSPVCPLDITPVLCRAFARKHMQERAHTD</sequence>
<proteinExistence type="predicted"/>